<evidence type="ECO:0000256" key="3">
    <source>
        <dbReference type="ARBA" id="ARBA00000895"/>
    </source>
</evidence>
<dbReference type="EMBL" id="HBUF01072057">
    <property type="protein sequence ID" value="CAG6629899.1"/>
    <property type="molecule type" value="Transcribed_RNA"/>
</dbReference>
<comment type="catalytic activity">
    <reaction evidence="26">
        <text>hexadecan-1-ol + hexadecanoyl-CoA = hexadecyl hexadecanoate + CoA</text>
        <dbReference type="Rhea" id="RHEA:38167"/>
        <dbReference type="ChEBI" id="CHEBI:16125"/>
        <dbReference type="ChEBI" id="CHEBI:57287"/>
        <dbReference type="ChEBI" id="CHEBI:57379"/>
        <dbReference type="ChEBI" id="CHEBI:75584"/>
    </reaction>
    <physiologicalReaction direction="left-to-right" evidence="26">
        <dbReference type="Rhea" id="RHEA:38168"/>
    </physiologicalReaction>
</comment>
<proteinExistence type="inferred from homology"/>
<dbReference type="GO" id="GO:0005789">
    <property type="term" value="C:endoplasmic reticulum membrane"/>
    <property type="evidence" value="ECO:0007669"/>
    <property type="project" value="UniProtKB-SubCell"/>
</dbReference>
<dbReference type="GO" id="GO:0004144">
    <property type="term" value="F:diacylglycerol O-acyltransferase activity"/>
    <property type="evidence" value="ECO:0007669"/>
    <property type="project" value="UniProtKB-EC"/>
</dbReference>
<comment type="catalytic activity">
    <reaction evidence="28">
        <text>1,3-di-(9Z-octadecenoyl)-glycerol + (9Z)-octadecenoyl-CoA = 1,2,3-tri-(9Z-octadecenoyl)-glycerol + CoA</text>
        <dbReference type="Rhea" id="RHEA:38435"/>
        <dbReference type="ChEBI" id="CHEBI:53753"/>
        <dbReference type="ChEBI" id="CHEBI:57287"/>
        <dbReference type="ChEBI" id="CHEBI:57387"/>
        <dbReference type="ChEBI" id="CHEBI:75735"/>
    </reaction>
    <physiologicalReaction direction="left-to-right" evidence="28">
        <dbReference type="Rhea" id="RHEA:38436"/>
    </physiologicalReaction>
</comment>
<keyword evidence="14 32" id="KW-1133">Transmembrane helix</keyword>
<dbReference type="EMBL" id="HBUF01072055">
    <property type="protein sequence ID" value="CAG6629897.1"/>
    <property type="molecule type" value="Transcribed_RNA"/>
</dbReference>
<dbReference type="EMBL" id="HBUF01231072">
    <property type="protein sequence ID" value="CAG6673351.1"/>
    <property type="molecule type" value="Transcribed_RNA"/>
</dbReference>
<evidence type="ECO:0000256" key="2">
    <source>
        <dbReference type="ARBA" id="ARBA00000633"/>
    </source>
</evidence>
<comment type="similarity">
    <text evidence="10 29">Belongs to the membrane-bound acyltransferase family. Sterol o-acyltransferase subfamily.</text>
</comment>
<feature type="region of interest" description="Disordered" evidence="31">
    <location>
        <begin position="210"/>
        <end position="244"/>
    </location>
</feature>
<name>A0A8D8VPL2_9HEMI</name>
<evidence type="ECO:0000256" key="15">
    <source>
        <dbReference type="ARBA" id="ARBA00023136"/>
    </source>
</evidence>
<keyword evidence="11 29" id="KW-0808">Transferase</keyword>
<dbReference type="InterPro" id="IPR004299">
    <property type="entry name" value="MBOAT_fam"/>
</dbReference>
<evidence type="ECO:0000256" key="5">
    <source>
        <dbReference type="ARBA" id="ARBA00001313"/>
    </source>
</evidence>
<feature type="transmembrane region" description="Helical" evidence="32">
    <location>
        <begin position="460"/>
        <end position="481"/>
    </location>
</feature>
<comment type="catalytic activity">
    <reaction evidence="4">
        <text>hexadecane-1,2-diol + 2 hexadecanoyl-CoA = 1,2-O,O-dihexadecanoyl-1,2-hexadecanediol + 2 CoA</text>
        <dbReference type="Rhea" id="RHEA:38211"/>
        <dbReference type="ChEBI" id="CHEBI:57287"/>
        <dbReference type="ChEBI" id="CHEBI:57379"/>
        <dbReference type="ChEBI" id="CHEBI:75586"/>
        <dbReference type="ChEBI" id="CHEBI:75608"/>
    </reaction>
    <physiologicalReaction direction="left-to-right" evidence="4">
        <dbReference type="Rhea" id="RHEA:38212"/>
    </physiologicalReaction>
</comment>
<evidence type="ECO:0000256" key="10">
    <source>
        <dbReference type="ARBA" id="ARBA00009010"/>
    </source>
</evidence>
<accession>A0A8D8VPL2</accession>
<evidence type="ECO:0000256" key="12">
    <source>
        <dbReference type="ARBA" id="ARBA00022692"/>
    </source>
</evidence>
<feature type="transmembrane region" description="Helical" evidence="32">
    <location>
        <begin position="135"/>
        <end position="158"/>
    </location>
</feature>
<feature type="compositionally biased region" description="Polar residues" evidence="31">
    <location>
        <begin position="210"/>
        <end position="224"/>
    </location>
</feature>
<feature type="compositionally biased region" description="Basic and acidic residues" evidence="31">
    <location>
        <begin position="225"/>
        <end position="235"/>
    </location>
</feature>
<comment type="catalytic activity">
    <reaction evidence="6">
        <text>1,2-di-(9Z-octadecenoyl)-sn-glycerol + hexadecanoyl-CoA = 1,2-di-(9Z)-octadecenoyl-3-hexadecanoyl-sn-glycerol + CoA</text>
        <dbReference type="Rhea" id="RHEA:38163"/>
        <dbReference type="ChEBI" id="CHEBI:52333"/>
        <dbReference type="ChEBI" id="CHEBI:57287"/>
        <dbReference type="ChEBI" id="CHEBI:57379"/>
        <dbReference type="ChEBI" id="CHEBI:75583"/>
    </reaction>
    <physiologicalReaction direction="left-to-right" evidence="6">
        <dbReference type="Rhea" id="RHEA:38164"/>
    </physiologicalReaction>
</comment>
<comment type="catalytic activity">
    <reaction evidence="23">
        <text>1-octadecanoyl-2-(5Z,8Z,11Z,14Z-eicosatetraenoyl)-sn-glycerol + (9Z)-octadecenoyl-CoA = 1-octadecanoyl-2-(5Z,8Z,11Z,14Z)-eicosatetraenoyl-3-(9Z)-octadecenoyl-sn-glycerol + CoA</text>
        <dbReference type="Rhea" id="RHEA:38307"/>
        <dbReference type="ChEBI" id="CHEBI:57287"/>
        <dbReference type="ChEBI" id="CHEBI:57387"/>
        <dbReference type="ChEBI" id="CHEBI:75728"/>
        <dbReference type="ChEBI" id="CHEBI:75729"/>
    </reaction>
    <physiologicalReaction direction="left-to-right" evidence="23">
        <dbReference type="Rhea" id="RHEA:38308"/>
    </physiologicalReaction>
</comment>
<comment type="catalytic activity">
    <reaction evidence="25">
        <text>1,2-di-(9Z-octadecenoyl)-glycerol + (9Z)-octadecenoate + H(+) = 1,2,3-tri-(9Z-octadecenoyl)-glycerol + H2O</text>
        <dbReference type="Rhea" id="RHEA:38379"/>
        <dbReference type="ChEBI" id="CHEBI:15377"/>
        <dbReference type="ChEBI" id="CHEBI:15378"/>
        <dbReference type="ChEBI" id="CHEBI:30823"/>
        <dbReference type="ChEBI" id="CHEBI:52323"/>
        <dbReference type="ChEBI" id="CHEBI:53753"/>
    </reaction>
    <physiologicalReaction direction="left-to-right" evidence="25">
        <dbReference type="Rhea" id="RHEA:38380"/>
    </physiologicalReaction>
</comment>
<evidence type="ECO:0000256" key="20">
    <source>
        <dbReference type="ARBA" id="ARBA00047807"/>
    </source>
</evidence>
<dbReference type="PANTHER" id="PTHR10408:SF7">
    <property type="entry name" value="DIACYLGLYCEROL O-ACYLTRANSFERASE 1"/>
    <property type="match status" value="1"/>
</dbReference>
<evidence type="ECO:0000256" key="18">
    <source>
        <dbReference type="ARBA" id="ARBA00047367"/>
    </source>
</evidence>
<keyword evidence="12 32" id="KW-0812">Transmembrane</keyword>
<dbReference type="UniPathway" id="UPA00230"/>
<keyword evidence="15 29" id="KW-0472">Membrane</keyword>
<comment type="catalytic activity">
    <reaction evidence="19">
        <text>1-O-(9Z-octadecyl)-3-(9Z-octadecenoyl)-glycerol + (9Z)-octadecenoyl-CoA = 1-O-(9Z-octadecenyl)-2,3-di-(9Z-octadecenoyl)glycerol + CoA</text>
        <dbReference type="Rhea" id="RHEA:55344"/>
        <dbReference type="ChEBI" id="CHEBI:57287"/>
        <dbReference type="ChEBI" id="CHEBI:57387"/>
        <dbReference type="ChEBI" id="CHEBI:138735"/>
        <dbReference type="ChEBI" id="CHEBI:197429"/>
    </reaction>
    <physiologicalReaction direction="left-to-right" evidence="19">
        <dbReference type="Rhea" id="RHEA:55345"/>
    </physiologicalReaction>
</comment>
<dbReference type="PIRSF" id="PIRSF500231">
    <property type="entry name" value="Oat_dag"/>
    <property type="match status" value="1"/>
</dbReference>
<comment type="catalytic activity">
    <reaction evidence="27">
        <text>1-(9Z-octadecenoyl)-glycerol + (9Z)-octadecenoyl-CoA = 1,2-di-(9Z-octadecenoyl)-glycerol + CoA</text>
        <dbReference type="Rhea" id="RHEA:37915"/>
        <dbReference type="ChEBI" id="CHEBI:52323"/>
        <dbReference type="ChEBI" id="CHEBI:57287"/>
        <dbReference type="ChEBI" id="CHEBI:57387"/>
        <dbReference type="ChEBI" id="CHEBI:75342"/>
    </reaction>
    <physiologicalReaction direction="left-to-right" evidence="27">
        <dbReference type="Rhea" id="RHEA:37916"/>
    </physiologicalReaction>
</comment>
<evidence type="ECO:0000256" key="23">
    <source>
        <dbReference type="ARBA" id="ARBA00048614"/>
    </source>
</evidence>
<comment type="catalytic activity">
    <reaction evidence="3">
        <text>13-cis-retinol + hexadecanoyl-CoA = 13-cis-retinyl hexadecanoate + CoA</text>
        <dbReference type="Rhea" id="RHEA:55296"/>
        <dbReference type="ChEBI" id="CHEBI:45479"/>
        <dbReference type="ChEBI" id="CHEBI:57287"/>
        <dbReference type="ChEBI" id="CHEBI:57379"/>
        <dbReference type="ChEBI" id="CHEBI:138722"/>
    </reaction>
    <physiologicalReaction direction="left-to-right" evidence="3">
        <dbReference type="Rhea" id="RHEA:55297"/>
    </physiologicalReaction>
</comment>
<dbReference type="Pfam" id="PF03062">
    <property type="entry name" value="MBOAT"/>
    <property type="match status" value="1"/>
</dbReference>
<organism evidence="33">
    <name type="scientific">Cacopsylla melanoneura</name>
    <dbReference type="NCBI Taxonomy" id="428564"/>
    <lineage>
        <taxon>Eukaryota</taxon>
        <taxon>Metazoa</taxon>
        <taxon>Ecdysozoa</taxon>
        <taxon>Arthropoda</taxon>
        <taxon>Hexapoda</taxon>
        <taxon>Insecta</taxon>
        <taxon>Pterygota</taxon>
        <taxon>Neoptera</taxon>
        <taxon>Paraneoptera</taxon>
        <taxon>Hemiptera</taxon>
        <taxon>Sternorrhyncha</taxon>
        <taxon>Psylloidea</taxon>
        <taxon>Psyllidae</taxon>
        <taxon>Psyllinae</taxon>
        <taxon>Cacopsylla</taxon>
    </lineage>
</organism>
<comment type="catalytic activity">
    <reaction evidence="2">
        <text>all-trans-retinol + an acyl-CoA = an all-trans-retinyl ester + CoA</text>
        <dbReference type="Rhea" id="RHEA:11488"/>
        <dbReference type="ChEBI" id="CHEBI:17336"/>
        <dbReference type="ChEBI" id="CHEBI:57287"/>
        <dbReference type="ChEBI" id="CHEBI:58342"/>
        <dbReference type="ChEBI" id="CHEBI:63410"/>
        <dbReference type="EC" id="2.3.1.76"/>
    </reaction>
    <physiologicalReaction direction="left-to-right" evidence="2">
        <dbReference type="Rhea" id="RHEA:11489"/>
    </physiologicalReaction>
</comment>
<feature type="active site" evidence="30">
    <location>
        <position position="420"/>
    </location>
</feature>
<evidence type="ECO:0000256" key="11">
    <source>
        <dbReference type="ARBA" id="ARBA00022679"/>
    </source>
</evidence>
<evidence type="ECO:0000256" key="8">
    <source>
        <dbReference type="ARBA" id="ARBA00004477"/>
    </source>
</evidence>
<sequence>MTEENHLRLRRAKSAAGVEDMQGQEYRNRRWQPDKPCHKHRDSLFSWSSGFDNFTGFVNWAFLLLFMGGTRLFLENLLKYGILVDPEQWLIVLTGRQEGEAEHPSLYLLTYAFVPVIFALVIEKSLAHDIIPETLGVYIQILNILIVIVTPMISVHIYSNKFSLMGASTVCFIYSVMFLKLWSYVQVNLWCRHARNQDINKRLGRRQSMSASDVTAEPNHNNNVKGEDQKDHSSEESVTSTPPQLVEYPDNLKLKDILYFFCAPTVCYELNFPRTDRIRKRFLIKRLLELLVGLQVLASLFQQWIIPSVKNSLIPFSNMDVIKATERLLKLSIPNHLIWLIFFYLFFHSLLNLTGEVLHFADRNFYADWWNADNTDTFWRNWNMPIHQWAVRHLYKPLIEQGYSKMTATTSVFFISAFMHEYLVSVPLRTYKIWAFMGMMGQIPLSMISNHVHKKYGAKWGNIIVWSSLILGQPLCIMMYYHDFVITHFGEALLDRFGHA</sequence>
<dbReference type="InterPro" id="IPR014371">
    <property type="entry name" value="Oat_ACAT_DAG_ARE"/>
</dbReference>
<evidence type="ECO:0000256" key="24">
    <source>
        <dbReference type="ARBA" id="ARBA00048634"/>
    </source>
</evidence>
<evidence type="ECO:0000256" key="19">
    <source>
        <dbReference type="ARBA" id="ARBA00047609"/>
    </source>
</evidence>
<comment type="pathway">
    <text evidence="9">Lipid metabolism; glycerolipid metabolism.</text>
</comment>
<dbReference type="AlphaFoldDB" id="A0A8D8VPL2"/>
<feature type="transmembrane region" description="Helical" evidence="32">
    <location>
        <begin position="287"/>
        <end position="306"/>
    </location>
</feature>
<comment type="catalytic activity">
    <reaction evidence="18">
        <text>1,2-di-(9Z-octadecenoyl)-sn-glycerol + (9Z)-octadecenoyl-CoA = 1,2,3-tri-(9Z-octadecenoyl)-glycerol + CoA</text>
        <dbReference type="Rhea" id="RHEA:38219"/>
        <dbReference type="ChEBI" id="CHEBI:52333"/>
        <dbReference type="ChEBI" id="CHEBI:53753"/>
        <dbReference type="ChEBI" id="CHEBI:57287"/>
        <dbReference type="ChEBI" id="CHEBI:57387"/>
    </reaction>
    <physiologicalReaction direction="left-to-right" evidence="18">
        <dbReference type="Rhea" id="RHEA:38220"/>
    </physiologicalReaction>
</comment>
<evidence type="ECO:0000256" key="31">
    <source>
        <dbReference type="SAM" id="MobiDB-lite"/>
    </source>
</evidence>
<dbReference type="GO" id="GO:0019432">
    <property type="term" value="P:triglyceride biosynthetic process"/>
    <property type="evidence" value="ECO:0007669"/>
    <property type="project" value="InterPro"/>
</dbReference>
<evidence type="ECO:0000256" key="17">
    <source>
        <dbReference type="ARBA" id="ARBA00023610"/>
    </source>
</evidence>
<evidence type="ECO:0000256" key="32">
    <source>
        <dbReference type="SAM" id="Phobius"/>
    </source>
</evidence>
<comment type="subunit">
    <text evidence="17">Homodimer or homotetramer; both forms have similar enzymatic activities.</text>
</comment>
<evidence type="ECO:0000256" key="29">
    <source>
        <dbReference type="PIRNR" id="PIRNR000439"/>
    </source>
</evidence>
<evidence type="ECO:0000256" key="7">
    <source>
        <dbReference type="ARBA" id="ARBA00001764"/>
    </source>
</evidence>
<dbReference type="PIRSF" id="PIRSF000439">
    <property type="entry name" value="Oat_ACAT_DAG_ARE"/>
    <property type="match status" value="1"/>
</dbReference>
<comment type="catalytic activity">
    <reaction evidence="5">
        <text>2-(9Z-octadecenoyl)-glycerol + hexadecanoyl-CoA = 1-hexadecanoyl-2-(9Z-octadecenoyl)-sn-glycerol + CoA</text>
        <dbReference type="Rhea" id="RHEA:38071"/>
        <dbReference type="ChEBI" id="CHEBI:57287"/>
        <dbReference type="ChEBI" id="CHEBI:57379"/>
        <dbReference type="ChEBI" id="CHEBI:73990"/>
        <dbReference type="ChEBI" id="CHEBI:75466"/>
    </reaction>
    <physiologicalReaction direction="left-to-right" evidence="5">
        <dbReference type="Rhea" id="RHEA:38072"/>
    </physiologicalReaction>
</comment>
<comment type="catalytic activity">
    <reaction evidence="24">
        <text>an acyl-CoA + a 1,2-diacyl-sn-glycerol = a triacyl-sn-glycerol + CoA</text>
        <dbReference type="Rhea" id="RHEA:10868"/>
        <dbReference type="ChEBI" id="CHEBI:17815"/>
        <dbReference type="ChEBI" id="CHEBI:57287"/>
        <dbReference type="ChEBI" id="CHEBI:58342"/>
        <dbReference type="ChEBI" id="CHEBI:64615"/>
        <dbReference type="EC" id="2.3.1.20"/>
    </reaction>
    <physiologicalReaction direction="left-to-right" evidence="24">
        <dbReference type="Rhea" id="RHEA:10869"/>
    </physiologicalReaction>
</comment>
<evidence type="ECO:0000256" key="14">
    <source>
        <dbReference type="ARBA" id="ARBA00022989"/>
    </source>
</evidence>
<keyword evidence="13 29" id="KW-0256">Endoplasmic reticulum</keyword>
<evidence type="ECO:0000256" key="22">
    <source>
        <dbReference type="ARBA" id="ARBA00048135"/>
    </source>
</evidence>
<feature type="transmembrane region" description="Helical" evidence="32">
    <location>
        <begin position="54"/>
        <end position="74"/>
    </location>
</feature>
<evidence type="ECO:0000256" key="9">
    <source>
        <dbReference type="ARBA" id="ARBA00005175"/>
    </source>
</evidence>
<comment type="catalytic activity">
    <reaction evidence="20">
        <text>1-O-(9Z-octadecenyl)-glycerol + (9Z)-octadecenoyl-CoA = 1-O-(9Z-octadecyl)-3-(9Z-octadecenoyl)-glycerol + CoA</text>
        <dbReference type="Rhea" id="RHEA:55340"/>
        <dbReference type="ChEBI" id="CHEBI:34116"/>
        <dbReference type="ChEBI" id="CHEBI:57287"/>
        <dbReference type="ChEBI" id="CHEBI:57387"/>
        <dbReference type="ChEBI" id="CHEBI:197429"/>
    </reaction>
    <physiologicalReaction direction="left-to-right" evidence="20">
        <dbReference type="Rhea" id="RHEA:55341"/>
    </physiologicalReaction>
</comment>
<feature type="transmembrane region" description="Helical" evidence="32">
    <location>
        <begin position="164"/>
        <end position="185"/>
    </location>
</feature>
<evidence type="ECO:0000256" key="16">
    <source>
        <dbReference type="ARBA" id="ARBA00023315"/>
    </source>
</evidence>
<evidence type="ECO:0000256" key="28">
    <source>
        <dbReference type="ARBA" id="ARBA00049549"/>
    </source>
</evidence>
<dbReference type="EMBL" id="HBUF01350233">
    <property type="protein sequence ID" value="CAG6713136.1"/>
    <property type="molecule type" value="Transcribed_RNA"/>
</dbReference>
<evidence type="ECO:0000256" key="30">
    <source>
        <dbReference type="PIRSR" id="PIRSR000439-1"/>
    </source>
</evidence>
<feature type="transmembrane region" description="Helical" evidence="32">
    <location>
        <begin position="105"/>
        <end position="123"/>
    </location>
</feature>
<comment type="catalytic activity">
    <reaction evidence="21">
        <text>2,3-di-(9Z)-octadecenoyl-sn-glycerol + (9Z)-octadecenoyl-CoA = 1,2,3-tri-(9Z-octadecenoyl)-glycerol + CoA</text>
        <dbReference type="Rhea" id="RHEA:38439"/>
        <dbReference type="ChEBI" id="CHEBI:53753"/>
        <dbReference type="ChEBI" id="CHEBI:57287"/>
        <dbReference type="ChEBI" id="CHEBI:57387"/>
        <dbReference type="ChEBI" id="CHEBI:75824"/>
    </reaction>
    <physiologicalReaction direction="left-to-right" evidence="21">
        <dbReference type="Rhea" id="RHEA:38440"/>
    </physiologicalReaction>
</comment>
<evidence type="ECO:0000313" key="33">
    <source>
        <dbReference type="EMBL" id="CAG6629898.1"/>
    </source>
</evidence>
<evidence type="ECO:0000256" key="26">
    <source>
        <dbReference type="ARBA" id="ARBA00048907"/>
    </source>
</evidence>
<dbReference type="EMBL" id="HBUF01231074">
    <property type="protein sequence ID" value="CAG6673353.1"/>
    <property type="molecule type" value="Transcribed_RNA"/>
</dbReference>
<evidence type="ECO:0000256" key="21">
    <source>
        <dbReference type="ARBA" id="ARBA00048096"/>
    </source>
</evidence>
<dbReference type="EMBL" id="HBUF01350232">
    <property type="protein sequence ID" value="CAG6713135.1"/>
    <property type="molecule type" value="Transcribed_RNA"/>
</dbReference>
<evidence type="ECO:0000256" key="25">
    <source>
        <dbReference type="ARBA" id="ARBA00048728"/>
    </source>
</evidence>
<evidence type="ECO:0000256" key="6">
    <source>
        <dbReference type="ARBA" id="ARBA00001349"/>
    </source>
</evidence>
<comment type="catalytic activity">
    <reaction evidence="1">
        <text>hexadecane-1,2-diol + hexadecanoyl-CoA = 2-hydroxyhexadecyl hexadecanoate + CoA</text>
        <dbReference type="Rhea" id="RHEA:38171"/>
        <dbReference type="ChEBI" id="CHEBI:57287"/>
        <dbReference type="ChEBI" id="CHEBI:57379"/>
        <dbReference type="ChEBI" id="CHEBI:75586"/>
        <dbReference type="ChEBI" id="CHEBI:75587"/>
    </reaction>
    <physiologicalReaction direction="left-to-right" evidence="1">
        <dbReference type="Rhea" id="RHEA:38172"/>
    </physiologicalReaction>
</comment>
<reference evidence="33" key="1">
    <citation type="submission" date="2021-05" db="EMBL/GenBank/DDBJ databases">
        <authorList>
            <person name="Alioto T."/>
            <person name="Alioto T."/>
            <person name="Gomez Garrido J."/>
        </authorList>
    </citation>
    <scope>NUCLEOTIDE SEQUENCE</scope>
</reference>
<feature type="transmembrane region" description="Helical" evidence="32">
    <location>
        <begin position="337"/>
        <end position="355"/>
    </location>
</feature>
<evidence type="ECO:0000256" key="1">
    <source>
        <dbReference type="ARBA" id="ARBA00000174"/>
    </source>
</evidence>
<dbReference type="PANTHER" id="PTHR10408">
    <property type="entry name" value="STEROL O-ACYLTRANSFERASE"/>
    <property type="match status" value="1"/>
</dbReference>
<comment type="catalytic activity">
    <reaction evidence="22">
        <text>2-(9Z-octadecenoyl)-glycerol + (9Z)-octadecenoyl-CoA = 1,2-di-(9Z-octadecenoyl)-sn-glycerol + CoA</text>
        <dbReference type="Rhea" id="RHEA:37911"/>
        <dbReference type="ChEBI" id="CHEBI:52333"/>
        <dbReference type="ChEBI" id="CHEBI:57287"/>
        <dbReference type="ChEBI" id="CHEBI:57387"/>
        <dbReference type="ChEBI" id="CHEBI:73990"/>
    </reaction>
    <physiologicalReaction direction="left-to-right" evidence="22">
        <dbReference type="Rhea" id="RHEA:37912"/>
    </physiologicalReaction>
</comment>
<protein>
    <recommendedName>
        <fullName evidence="29">O-acyltransferase</fullName>
    </recommendedName>
</protein>
<dbReference type="EMBL" id="HBUF01072056">
    <property type="protein sequence ID" value="CAG6629898.1"/>
    <property type="molecule type" value="Transcribed_RNA"/>
</dbReference>
<comment type="subcellular location">
    <subcellularLocation>
        <location evidence="8 29">Endoplasmic reticulum membrane</location>
        <topology evidence="8 29">Multi-pass membrane protein</topology>
    </subcellularLocation>
</comment>
<comment type="catalytic activity">
    <reaction evidence="7">
        <text>all-trans-retinol + hexadecanoyl-CoA = all-trans-retinyl hexadecanoate + CoA</text>
        <dbReference type="Rhea" id="RHEA:38175"/>
        <dbReference type="ChEBI" id="CHEBI:17336"/>
        <dbReference type="ChEBI" id="CHEBI:17616"/>
        <dbReference type="ChEBI" id="CHEBI:57287"/>
        <dbReference type="ChEBI" id="CHEBI:57379"/>
    </reaction>
    <physiologicalReaction direction="left-to-right" evidence="7">
        <dbReference type="Rhea" id="RHEA:38176"/>
    </physiologicalReaction>
</comment>
<dbReference type="GO" id="GO:0050252">
    <property type="term" value="F:retinol O-fatty-acyltransferase activity"/>
    <property type="evidence" value="ECO:0007669"/>
    <property type="project" value="UniProtKB-EC"/>
</dbReference>
<dbReference type="EMBL" id="HBUF01231073">
    <property type="protein sequence ID" value="CAG6673352.1"/>
    <property type="molecule type" value="Transcribed_RNA"/>
</dbReference>
<evidence type="ECO:0000256" key="27">
    <source>
        <dbReference type="ARBA" id="ARBA00049168"/>
    </source>
</evidence>
<evidence type="ECO:0000256" key="13">
    <source>
        <dbReference type="ARBA" id="ARBA00022824"/>
    </source>
</evidence>
<keyword evidence="16 29" id="KW-0012">Acyltransferase</keyword>
<evidence type="ECO:0000256" key="4">
    <source>
        <dbReference type="ARBA" id="ARBA00001118"/>
    </source>
</evidence>
<dbReference type="InterPro" id="IPR027251">
    <property type="entry name" value="Diacylglycerol_acylTrfase1"/>
</dbReference>